<keyword evidence="3" id="KW-1185">Reference proteome</keyword>
<proteinExistence type="predicted"/>
<keyword evidence="2" id="KW-0378">Hydrolase</keyword>
<evidence type="ECO:0000313" key="2">
    <source>
        <dbReference type="EMBL" id="SLN70231.1"/>
    </source>
</evidence>
<dbReference type="SUPFAM" id="SSF57783">
    <property type="entry name" value="Zinc beta-ribbon"/>
    <property type="match status" value="1"/>
</dbReference>
<sequence length="372" mass="40298">MTLDRSEDPRLALAQARPIGEIADRLGVADLKRVTHSERAGPCPACGGRDRFALNTARGVFNCRGCGARGDGIALVRLVLGCDFPSALAFLEGERVEVDPAEIERRRRAAADRKRAQEEEAARYRAHAIGDARKIWQRSSPADGSPVMQYLAARSIRLPRAPDALRFLPDHPCVKKIGGRLETLHRGPCMIAGILDRSDRLVAVHQTWLDLSRPDLDFKAEIRSPSGERLPAKMVRGAKKGGAIRLGATGSSARALVAGEGIETTLSAMVVDPIGPANFWALVDLGNMSGIMLDRPGVRWSGEPDMSDSDAWVPPPWVDRLFFLRDGDSAPAMTSAKLRAGIERARASVPGLVGRIVDPGEGRDFNDILRGK</sequence>
<dbReference type="Gene3D" id="3.90.580.10">
    <property type="entry name" value="Zinc finger, CHC2-type domain"/>
    <property type="match status" value="1"/>
</dbReference>
<dbReference type="AlphaFoldDB" id="A0A1X7A4V9"/>
<dbReference type="Proteomes" id="UP000193963">
    <property type="component" value="Unassembled WGS sequence"/>
</dbReference>
<evidence type="ECO:0000259" key="1">
    <source>
        <dbReference type="SMART" id="SM00778"/>
    </source>
</evidence>
<feature type="domain" description="DNA primase/helicase Gp4 N-terminal Bacteriophage T7-like" evidence="1">
    <location>
        <begin position="38"/>
        <end position="73"/>
    </location>
</feature>
<dbReference type="InterPro" id="IPR036977">
    <property type="entry name" value="DNA_primase_Znf_CHC2"/>
</dbReference>
<dbReference type="GO" id="GO:0008270">
    <property type="term" value="F:zinc ion binding"/>
    <property type="evidence" value="ECO:0007669"/>
    <property type="project" value="InterPro"/>
</dbReference>
<reference evidence="2 3" key="1">
    <citation type="submission" date="2017-03" db="EMBL/GenBank/DDBJ databases">
        <authorList>
            <person name="Afonso C.L."/>
            <person name="Miller P.J."/>
            <person name="Scott M.A."/>
            <person name="Spackman E."/>
            <person name="Goraichik I."/>
            <person name="Dimitrov K.M."/>
            <person name="Suarez D.L."/>
            <person name="Swayne D.E."/>
        </authorList>
    </citation>
    <scope>NUCLEOTIDE SEQUENCE [LARGE SCALE GENOMIC DNA]</scope>
    <source>
        <strain evidence="2 3">CECT 7751</strain>
    </source>
</reference>
<dbReference type="Pfam" id="PF08273">
    <property type="entry name" value="Zn_Ribbon_Prim"/>
    <property type="match status" value="1"/>
</dbReference>
<dbReference type="Pfam" id="PF23639">
    <property type="entry name" value="DUF7146"/>
    <property type="match status" value="1"/>
</dbReference>
<organism evidence="2 3">
    <name type="scientific">Pseudooceanicola marinus</name>
    <dbReference type="NCBI Taxonomy" id="396013"/>
    <lineage>
        <taxon>Bacteria</taxon>
        <taxon>Pseudomonadati</taxon>
        <taxon>Pseudomonadota</taxon>
        <taxon>Alphaproteobacteria</taxon>
        <taxon>Rhodobacterales</taxon>
        <taxon>Paracoccaceae</taxon>
        <taxon>Pseudooceanicola</taxon>
    </lineage>
</organism>
<accession>A0A1X7A4V9</accession>
<keyword evidence="2" id="KW-0547">Nucleotide-binding</keyword>
<keyword evidence="2" id="KW-0347">Helicase</keyword>
<dbReference type="SMART" id="SM00778">
    <property type="entry name" value="Prim_Zn_Ribbon"/>
    <property type="match status" value="1"/>
</dbReference>
<dbReference type="GO" id="GO:0003677">
    <property type="term" value="F:DNA binding"/>
    <property type="evidence" value="ECO:0007669"/>
    <property type="project" value="InterPro"/>
</dbReference>
<gene>
    <name evidence="2" type="ORF">PSM7751_03704</name>
</gene>
<dbReference type="InterPro" id="IPR055570">
    <property type="entry name" value="DUF7146"/>
</dbReference>
<evidence type="ECO:0000313" key="3">
    <source>
        <dbReference type="Proteomes" id="UP000193963"/>
    </source>
</evidence>
<dbReference type="RefSeq" id="WP_085889731.1">
    <property type="nucleotide sequence ID" value="NZ_FWFN01000009.1"/>
</dbReference>
<dbReference type="GO" id="GO:0004386">
    <property type="term" value="F:helicase activity"/>
    <property type="evidence" value="ECO:0007669"/>
    <property type="project" value="UniProtKB-KW"/>
</dbReference>
<dbReference type="InterPro" id="IPR013237">
    <property type="entry name" value="Phage_T7_Gp4_N"/>
</dbReference>
<keyword evidence="2" id="KW-0067">ATP-binding</keyword>
<dbReference type="EMBL" id="FWFN01000009">
    <property type="protein sequence ID" value="SLN70231.1"/>
    <property type="molecule type" value="Genomic_DNA"/>
</dbReference>
<protein>
    <submittedName>
        <fullName evidence="2">Zinc-binding domain of primase-helicase</fullName>
    </submittedName>
</protein>
<name>A0A1X7A4V9_9RHOB</name>
<dbReference type="GO" id="GO:0006260">
    <property type="term" value="P:DNA replication"/>
    <property type="evidence" value="ECO:0007669"/>
    <property type="project" value="InterPro"/>
</dbReference>